<dbReference type="SMART" id="SM00478">
    <property type="entry name" value="ENDO3c"/>
    <property type="match status" value="1"/>
</dbReference>
<evidence type="ECO:0000256" key="1">
    <source>
        <dbReference type="ARBA" id="ARBA00000843"/>
    </source>
</evidence>
<dbReference type="InterPro" id="IPR029119">
    <property type="entry name" value="MutY_C"/>
</dbReference>
<evidence type="ECO:0000259" key="15">
    <source>
        <dbReference type="SMART" id="SM00478"/>
    </source>
</evidence>
<evidence type="ECO:0000256" key="5">
    <source>
        <dbReference type="ARBA" id="ARBA00022023"/>
    </source>
</evidence>
<dbReference type="CDD" id="cd03431">
    <property type="entry name" value="NUDIX_DNA_Glycosylase_C-MutY"/>
    <property type="match status" value="1"/>
</dbReference>
<dbReference type="InterPro" id="IPR004036">
    <property type="entry name" value="Endonuclease-III-like_CS2"/>
</dbReference>
<keyword evidence="10 14" id="KW-0408">Iron</keyword>
<dbReference type="EC" id="3.2.2.31" evidence="4 14"/>
<comment type="function">
    <text evidence="2">Adenine glycosylase active on G-A mispairs. MutY also corrects error-prone DNA synthesis past GO lesions which are due to the oxidatively damaged form of guanine: 7,8-dihydro-8-oxoguanine (8-oxo-dGTP).</text>
</comment>
<dbReference type="NCBIfam" id="NF008132">
    <property type="entry name" value="PRK10880.1"/>
    <property type="match status" value="1"/>
</dbReference>
<dbReference type="Pfam" id="PF14815">
    <property type="entry name" value="NUDIX_4"/>
    <property type="match status" value="1"/>
</dbReference>
<evidence type="ECO:0000256" key="4">
    <source>
        <dbReference type="ARBA" id="ARBA00012045"/>
    </source>
</evidence>
<organism evidence="16 17">
    <name type="scientific">Glaesserella parasuis serovar 5 (strain SH0165)</name>
    <name type="common">Haemophilus parasuis</name>
    <dbReference type="NCBI Taxonomy" id="557723"/>
    <lineage>
        <taxon>Bacteria</taxon>
        <taxon>Pseudomonadati</taxon>
        <taxon>Pseudomonadota</taxon>
        <taxon>Gammaproteobacteria</taxon>
        <taxon>Pasteurellales</taxon>
        <taxon>Pasteurellaceae</taxon>
        <taxon>Glaesserella</taxon>
    </lineage>
</organism>
<keyword evidence="12" id="KW-0234">DNA repair</keyword>
<evidence type="ECO:0000256" key="14">
    <source>
        <dbReference type="RuleBase" id="RU365096"/>
    </source>
</evidence>
<dbReference type="InterPro" id="IPR023170">
    <property type="entry name" value="HhH_base_excis_C"/>
</dbReference>
<dbReference type="Gene3D" id="1.10.1670.10">
    <property type="entry name" value="Helix-hairpin-Helix base-excision DNA repair enzymes (C-terminal)"/>
    <property type="match status" value="1"/>
</dbReference>
<sequence length="324" mass="36313">MATVIPYFERFIQRFPTIIDLANAPIDEVLHLWTGLGYYARARNLHKAAQQIRDEFGGQFPTDFADVFALSGVGRSTAGAVLSSVLDAPYPILDGNVKRVLSRYFAVEGWSSEKTVENKLWDLTARVTPTSQVADFNQAMMDLGAMICTRSKPKCFLCPLEKGCQANAQQAWADFPAKKPQKALPEKQSYFLILKQGTKVLLEKREAKGLWGGLYVFPQFEHLDDLKRSVSGKNLQMTQLIAFRHTFSHFHLDIYPILAELSLQKNAEVLPLGVAENQGNYHLRVSSTADYWYDLTQPSEVGLATPIKRILDELTLTLGQKNGA</sequence>
<evidence type="ECO:0000256" key="3">
    <source>
        <dbReference type="ARBA" id="ARBA00008343"/>
    </source>
</evidence>
<evidence type="ECO:0000256" key="9">
    <source>
        <dbReference type="ARBA" id="ARBA00022801"/>
    </source>
</evidence>
<dbReference type="InterPro" id="IPR003265">
    <property type="entry name" value="HhH-GPD_domain"/>
</dbReference>
<comment type="similarity">
    <text evidence="3 14">Belongs to the Nth/MutY family.</text>
</comment>
<proteinExistence type="inferred from homology"/>
<dbReference type="FunFam" id="1.10.1670.10:FF:000002">
    <property type="entry name" value="Adenine DNA glycosylase"/>
    <property type="match status" value="1"/>
</dbReference>
<name>B8F6E8_GLAP5</name>
<keyword evidence="8 14" id="KW-0227">DNA damage</keyword>
<evidence type="ECO:0000256" key="10">
    <source>
        <dbReference type="ARBA" id="ARBA00023004"/>
    </source>
</evidence>
<dbReference type="InterPro" id="IPR004035">
    <property type="entry name" value="Endouclease-III_FeS-bd_BS"/>
</dbReference>
<dbReference type="Gene3D" id="3.90.79.10">
    <property type="entry name" value="Nucleoside Triphosphate Pyrophosphohydrolase"/>
    <property type="match status" value="1"/>
</dbReference>
<dbReference type="Proteomes" id="UP000006743">
    <property type="component" value="Chromosome"/>
</dbReference>
<dbReference type="KEGG" id="hap:HAPS_1308"/>
<dbReference type="PANTHER" id="PTHR42944">
    <property type="entry name" value="ADENINE DNA GLYCOSYLASE"/>
    <property type="match status" value="1"/>
</dbReference>
<evidence type="ECO:0000256" key="11">
    <source>
        <dbReference type="ARBA" id="ARBA00023014"/>
    </source>
</evidence>
<protein>
    <recommendedName>
        <fullName evidence="5 14">Adenine DNA glycosylase</fullName>
        <ecNumber evidence="4 14">3.2.2.31</ecNumber>
    </recommendedName>
</protein>
<dbReference type="InterPro" id="IPR011257">
    <property type="entry name" value="DNA_glycosylase"/>
</dbReference>
<comment type="cofactor">
    <cofactor evidence="14">
        <name>[4Fe-4S] cluster</name>
        <dbReference type="ChEBI" id="CHEBI:49883"/>
    </cofactor>
    <text evidence="14">Binds 1 [4Fe-4S] cluster.</text>
</comment>
<dbReference type="STRING" id="557723.HAPS_1308"/>
<keyword evidence="9" id="KW-0378">Hydrolase</keyword>
<dbReference type="InterPro" id="IPR015797">
    <property type="entry name" value="NUDIX_hydrolase-like_dom_sf"/>
</dbReference>
<comment type="catalytic activity">
    <reaction evidence="1 14">
        <text>Hydrolyzes free adenine bases from 7,8-dihydro-8-oxoguanine:adenine mismatched double-stranded DNA, leaving an apurinic site.</text>
        <dbReference type="EC" id="3.2.2.31"/>
    </reaction>
</comment>
<gene>
    <name evidence="16" type="primary">mutY</name>
    <name evidence="16" type="ordered locus">HAPS_1308</name>
</gene>
<dbReference type="PANTHER" id="PTHR42944:SF1">
    <property type="entry name" value="ADENINE DNA GLYCOSYLASE"/>
    <property type="match status" value="1"/>
</dbReference>
<dbReference type="GO" id="GO:0034039">
    <property type="term" value="F:8-oxo-7,8-dihydroguanine DNA N-glycosylase activity"/>
    <property type="evidence" value="ECO:0007669"/>
    <property type="project" value="TreeGrafter"/>
</dbReference>
<dbReference type="GO" id="GO:0000701">
    <property type="term" value="F:purine-specific mismatch base pair DNA N-glycosylase activity"/>
    <property type="evidence" value="ECO:0007669"/>
    <property type="project" value="UniProtKB-EC"/>
</dbReference>
<dbReference type="GO" id="GO:0035485">
    <property type="term" value="F:adenine/guanine mispair binding"/>
    <property type="evidence" value="ECO:0007669"/>
    <property type="project" value="TreeGrafter"/>
</dbReference>
<evidence type="ECO:0000256" key="7">
    <source>
        <dbReference type="ARBA" id="ARBA00022723"/>
    </source>
</evidence>
<dbReference type="HOGENOM" id="CLU_012862_0_2_6"/>
<dbReference type="PROSITE" id="PS00764">
    <property type="entry name" value="ENDONUCLEASE_III_1"/>
    <property type="match status" value="1"/>
</dbReference>
<feature type="domain" description="HhH-GPD" evidence="15">
    <location>
        <begin position="2"/>
        <end position="146"/>
    </location>
</feature>
<dbReference type="Pfam" id="PF00730">
    <property type="entry name" value="HhH-GPD"/>
    <property type="match status" value="1"/>
</dbReference>
<evidence type="ECO:0000256" key="8">
    <source>
        <dbReference type="ARBA" id="ARBA00022763"/>
    </source>
</evidence>
<dbReference type="InterPro" id="IPR005760">
    <property type="entry name" value="A/G_AdeGlyc_MutY"/>
</dbReference>
<evidence type="ECO:0000256" key="13">
    <source>
        <dbReference type="ARBA" id="ARBA00023295"/>
    </source>
</evidence>
<dbReference type="EMBL" id="CP001321">
    <property type="protein sequence ID" value="ACL32900.1"/>
    <property type="molecule type" value="Genomic_DNA"/>
</dbReference>
<dbReference type="CDD" id="cd00056">
    <property type="entry name" value="ENDO3c"/>
    <property type="match status" value="1"/>
</dbReference>
<dbReference type="GO" id="GO:0006298">
    <property type="term" value="P:mismatch repair"/>
    <property type="evidence" value="ECO:0007669"/>
    <property type="project" value="TreeGrafter"/>
</dbReference>
<dbReference type="GO" id="GO:0006284">
    <property type="term" value="P:base-excision repair"/>
    <property type="evidence" value="ECO:0007669"/>
    <property type="project" value="UniProtKB-UniRule"/>
</dbReference>
<keyword evidence="11" id="KW-0411">Iron-sulfur</keyword>
<evidence type="ECO:0000313" key="16">
    <source>
        <dbReference type="EMBL" id="ACL32900.1"/>
    </source>
</evidence>
<dbReference type="NCBIfam" id="TIGR01084">
    <property type="entry name" value="mutY"/>
    <property type="match status" value="1"/>
</dbReference>
<keyword evidence="7" id="KW-0479">Metal-binding</keyword>
<evidence type="ECO:0000256" key="6">
    <source>
        <dbReference type="ARBA" id="ARBA00022485"/>
    </source>
</evidence>
<accession>B8F6E8</accession>
<keyword evidence="6" id="KW-0004">4Fe-4S</keyword>
<dbReference type="GO" id="GO:0046872">
    <property type="term" value="F:metal ion binding"/>
    <property type="evidence" value="ECO:0007669"/>
    <property type="project" value="UniProtKB-UniRule"/>
</dbReference>
<evidence type="ECO:0000256" key="12">
    <source>
        <dbReference type="ARBA" id="ARBA00023204"/>
    </source>
</evidence>
<dbReference type="SUPFAM" id="SSF55811">
    <property type="entry name" value="Nudix"/>
    <property type="match status" value="1"/>
</dbReference>
<dbReference type="SUPFAM" id="SSF48150">
    <property type="entry name" value="DNA-glycosylase"/>
    <property type="match status" value="1"/>
</dbReference>
<dbReference type="Gene3D" id="1.10.340.30">
    <property type="entry name" value="Hypothetical protein, domain 2"/>
    <property type="match status" value="1"/>
</dbReference>
<keyword evidence="13 14" id="KW-0326">Glycosidase</keyword>
<reference evidence="16 17" key="1">
    <citation type="journal article" date="2009" name="J. Bacteriol.">
        <title>Complete genome sequence of Haemophilus parasuis SH0165.</title>
        <authorList>
            <person name="Yue M."/>
            <person name="Yang F."/>
            <person name="Yang J."/>
            <person name="Bei W."/>
            <person name="Cai X."/>
            <person name="Chen L."/>
            <person name="Dong J."/>
            <person name="Zhou R."/>
            <person name="Jin M."/>
            <person name="Jin Q."/>
            <person name="Chen H."/>
        </authorList>
    </citation>
    <scope>NUCLEOTIDE SEQUENCE [LARGE SCALE GENOMIC DNA]</scope>
    <source>
        <strain evidence="16 17">SH0165</strain>
    </source>
</reference>
<dbReference type="AlphaFoldDB" id="B8F6E8"/>
<keyword evidence="17" id="KW-1185">Reference proteome</keyword>
<dbReference type="GO" id="GO:0032357">
    <property type="term" value="F:oxidized purine DNA binding"/>
    <property type="evidence" value="ECO:0007669"/>
    <property type="project" value="TreeGrafter"/>
</dbReference>
<evidence type="ECO:0000313" key="17">
    <source>
        <dbReference type="Proteomes" id="UP000006743"/>
    </source>
</evidence>
<dbReference type="PROSITE" id="PS01155">
    <property type="entry name" value="ENDONUCLEASE_III_2"/>
    <property type="match status" value="1"/>
</dbReference>
<dbReference type="GO" id="GO:0051539">
    <property type="term" value="F:4 iron, 4 sulfur cluster binding"/>
    <property type="evidence" value="ECO:0007669"/>
    <property type="project" value="UniProtKB-UniRule"/>
</dbReference>
<evidence type="ECO:0000256" key="2">
    <source>
        <dbReference type="ARBA" id="ARBA00002933"/>
    </source>
</evidence>
<dbReference type="InterPro" id="IPR044298">
    <property type="entry name" value="MIG/MutY"/>
</dbReference>